<dbReference type="InterPro" id="IPR027417">
    <property type="entry name" value="P-loop_NTPase"/>
</dbReference>
<dbReference type="GO" id="GO:0016301">
    <property type="term" value="F:kinase activity"/>
    <property type="evidence" value="ECO:0007669"/>
    <property type="project" value="InterPro"/>
</dbReference>
<protein>
    <submittedName>
        <fullName evidence="4">Zeta toxin family protein</fullName>
    </submittedName>
</protein>
<evidence type="ECO:0000313" key="4">
    <source>
        <dbReference type="EMBL" id="QMW02014.1"/>
    </source>
</evidence>
<name>A0A7G5GT22_9BACT</name>
<dbReference type="KEGG" id="sfol:H3H32_29420"/>
<keyword evidence="1" id="KW-0547">Nucleotide-binding</keyword>
<organism evidence="4 5">
    <name type="scientific">Spirosoma foliorum</name>
    <dbReference type="NCBI Taxonomy" id="2710596"/>
    <lineage>
        <taxon>Bacteria</taxon>
        <taxon>Pseudomonadati</taxon>
        <taxon>Bacteroidota</taxon>
        <taxon>Cytophagia</taxon>
        <taxon>Cytophagales</taxon>
        <taxon>Cytophagaceae</taxon>
        <taxon>Spirosoma</taxon>
    </lineage>
</organism>
<dbReference type="Gene3D" id="3.40.50.300">
    <property type="entry name" value="P-loop containing nucleotide triphosphate hydrolases"/>
    <property type="match status" value="1"/>
</dbReference>
<evidence type="ECO:0000256" key="2">
    <source>
        <dbReference type="ARBA" id="ARBA00022840"/>
    </source>
</evidence>
<dbReference type="EMBL" id="CP059732">
    <property type="protein sequence ID" value="QMW02014.1"/>
    <property type="molecule type" value="Genomic_DNA"/>
</dbReference>
<dbReference type="SUPFAM" id="SSF52540">
    <property type="entry name" value="P-loop containing nucleoside triphosphate hydrolases"/>
    <property type="match status" value="1"/>
</dbReference>
<evidence type="ECO:0000259" key="3">
    <source>
        <dbReference type="Pfam" id="PF06414"/>
    </source>
</evidence>
<accession>A0A7G5GT22</accession>
<evidence type="ECO:0000256" key="1">
    <source>
        <dbReference type="ARBA" id="ARBA00022741"/>
    </source>
</evidence>
<gene>
    <name evidence="4" type="ORF">H3H32_29420</name>
</gene>
<dbReference type="GO" id="GO:0005524">
    <property type="term" value="F:ATP binding"/>
    <property type="evidence" value="ECO:0007669"/>
    <property type="project" value="UniProtKB-KW"/>
</dbReference>
<dbReference type="Proteomes" id="UP000515369">
    <property type="component" value="Chromosome"/>
</dbReference>
<proteinExistence type="predicted"/>
<dbReference type="PANTHER" id="PTHR39206">
    <property type="entry name" value="SLL8004 PROTEIN"/>
    <property type="match status" value="1"/>
</dbReference>
<sequence length="241" mass="27521">MIRRLRMFAGPNGSGKSTVKSVIAPELLGTYLNPDDIEKEVRRDGYYDLRGMSLSISQAEIIDFFNTHPLSQRTDQIEFIDGIRLIENEFIDFGNVGFNSYLSAILTDYLRQKLIDAGQSFTFETVMSSADKLQTLRRAQAVGFRNYLYYVATEDPLINIARIRHRVRTGGHPVPDDKVTERYHRSLALLLDAIRLTNRAYIFDNSGQTKVWIAEISEGVHIELKTDLIPNWFSQSVLAKL</sequence>
<keyword evidence="5" id="KW-1185">Reference proteome</keyword>
<evidence type="ECO:0000313" key="5">
    <source>
        <dbReference type="Proteomes" id="UP000515369"/>
    </source>
</evidence>
<dbReference type="InterPro" id="IPR010488">
    <property type="entry name" value="Zeta_toxin_domain"/>
</dbReference>
<dbReference type="PANTHER" id="PTHR39206:SF1">
    <property type="entry name" value="SLL8004 PROTEIN"/>
    <property type="match status" value="1"/>
</dbReference>
<reference evidence="4 5" key="1">
    <citation type="submission" date="2020-07" db="EMBL/GenBank/DDBJ databases">
        <title>Spirosoma foliorum sp. nov., isolated from the leaves on the Nejang mountain Korea, Republic of.</title>
        <authorList>
            <person name="Ho H."/>
            <person name="Lee Y.-J."/>
            <person name="Nurcahyanto D.-A."/>
            <person name="Kim S.-G."/>
        </authorList>
    </citation>
    <scope>NUCLEOTIDE SEQUENCE [LARGE SCALE GENOMIC DNA]</scope>
    <source>
        <strain evidence="4 5">PL0136</strain>
    </source>
</reference>
<feature type="domain" description="Zeta toxin" evidence="3">
    <location>
        <begin position="106"/>
        <end position="212"/>
    </location>
</feature>
<dbReference type="Pfam" id="PF06414">
    <property type="entry name" value="Zeta_toxin"/>
    <property type="match status" value="1"/>
</dbReference>
<dbReference type="AlphaFoldDB" id="A0A7G5GT22"/>
<keyword evidence="2" id="KW-0067">ATP-binding</keyword>
<dbReference type="RefSeq" id="WP_182459288.1">
    <property type="nucleotide sequence ID" value="NZ_CP059732.1"/>
</dbReference>